<dbReference type="AlphaFoldDB" id="A0A1A8I7Z3"/>
<feature type="non-terminal residue" evidence="1">
    <location>
        <position position="35"/>
    </location>
</feature>
<name>A0A1A8I7Z3_NOTKU</name>
<feature type="non-terminal residue" evidence="1">
    <location>
        <position position="1"/>
    </location>
</feature>
<protein>
    <submittedName>
        <fullName evidence="1">Ubiquitin specific peptidase 43a</fullName>
    </submittedName>
</protein>
<reference evidence="1" key="1">
    <citation type="submission" date="2016-05" db="EMBL/GenBank/DDBJ databases">
        <authorList>
            <person name="Lavstsen T."/>
            <person name="Jespersen J.S."/>
        </authorList>
    </citation>
    <scope>NUCLEOTIDE SEQUENCE</scope>
    <source>
        <tissue evidence="1">Brain</tissue>
    </source>
</reference>
<reference evidence="1" key="2">
    <citation type="submission" date="2016-06" db="EMBL/GenBank/DDBJ databases">
        <title>The genome of a short-lived fish provides insights into sex chromosome evolution and the genetic control of aging.</title>
        <authorList>
            <person name="Reichwald K."/>
            <person name="Felder M."/>
            <person name="Petzold A."/>
            <person name="Koch P."/>
            <person name="Groth M."/>
            <person name="Platzer M."/>
        </authorList>
    </citation>
    <scope>NUCLEOTIDE SEQUENCE</scope>
    <source>
        <tissue evidence="1">Brain</tissue>
    </source>
</reference>
<evidence type="ECO:0000313" key="1">
    <source>
        <dbReference type="EMBL" id="SBQ93151.1"/>
    </source>
</evidence>
<dbReference type="EMBL" id="HAED01006976">
    <property type="protein sequence ID" value="SBQ93151.1"/>
    <property type="molecule type" value="Transcribed_RNA"/>
</dbReference>
<accession>A0A1A8I7Z3</accession>
<gene>
    <name evidence="1" type="primary">USP43A</name>
</gene>
<proteinExistence type="predicted"/>
<organism evidence="1">
    <name type="scientific">Nothobranchius kuhntae</name>
    <name type="common">Beira killifish</name>
    <dbReference type="NCBI Taxonomy" id="321403"/>
    <lineage>
        <taxon>Eukaryota</taxon>
        <taxon>Metazoa</taxon>
        <taxon>Chordata</taxon>
        <taxon>Craniata</taxon>
        <taxon>Vertebrata</taxon>
        <taxon>Euteleostomi</taxon>
        <taxon>Actinopterygii</taxon>
        <taxon>Neopterygii</taxon>
        <taxon>Teleostei</taxon>
        <taxon>Neoteleostei</taxon>
        <taxon>Acanthomorphata</taxon>
        <taxon>Ovalentaria</taxon>
        <taxon>Atherinomorphae</taxon>
        <taxon>Cyprinodontiformes</taxon>
        <taxon>Nothobranchiidae</taxon>
        <taxon>Nothobranchius</taxon>
    </lineage>
</organism>
<sequence>INQSINQSDFIYKALSKQSATQKCFTESKLPQITI</sequence>